<name>A0A5P2C1K7_STRVZ</name>
<keyword evidence="2" id="KW-0812">Transmembrane</keyword>
<evidence type="ECO:0000256" key="1">
    <source>
        <dbReference type="SAM" id="MobiDB-lite"/>
    </source>
</evidence>
<feature type="transmembrane region" description="Helical" evidence="2">
    <location>
        <begin position="37"/>
        <end position="56"/>
    </location>
</feature>
<dbReference type="EMBL" id="CP029192">
    <property type="protein sequence ID" value="QES34539.1"/>
    <property type="molecule type" value="Genomic_DNA"/>
</dbReference>
<dbReference type="CDD" id="cd01653">
    <property type="entry name" value="GATase1"/>
    <property type="match status" value="1"/>
</dbReference>
<gene>
    <name evidence="3" type="ORF">DEJ48_15035</name>
</gene>
<reference evidence="3 4" key="1">
    <citation type="submission" date="2018-05" db="EMBL/GenBank/DDBJ databases">
        <title>Streptomyces venezuelae.</title>
        <authorList>
            <person name="Kim W."/>
            <person name="Lee N."/>
            <person name="Cho B.-K."/>
        </authorList>
    </citation>
    <scope>NUCLEOTIDE SEQUENCE [LARGE SCALE GENOMIC DNA]</scope>
    <source>
        <strain evidence="3 4">ATCC 14584</strain>
    </source>
</reference>
<proteinExistence type="predicted"/>
<dbReference type="Proteomes" id="UP000322927">
    <property type="component" value="Chromosome"/>
</dbReference>
<sequence length="81" mass="8265">MAENAMGSRESDGLGEVVVPEDPDDPTVVGEISNRRVLAVGGLLLGICAGFVVLGFTGGDEPERRPVPTASVTEGAERGGQ</sequence>
<feature type="region of interest" description="Disordered" evidence="1">
    <location>
        <begin position="57"/>
        <end position="81"/>
    </location>
</feature>
<protein>
    <submittedName>
        <fullName evidence="3">Uncharacterized protein</fullName>
    </submittedName>
</protein>
<keyword evidence="2" id="KW-1133">Transmembrane helix</keyword>
<feature type="region of interest" description="Disordered" evidence="1">
    <location>
        <begin position="1"/>
        <end position="26"/>
    </location>
</feature>
<organism evidence="3 4">
    <name type="scientific">Streptomyces venezuelae</name>
    <dbReference type="NCBI Taxonomy" id="54571"/>
    <lineage>
        <taxon>Bacteria</taxon>
        <taxon>Bacillati</taxon>
        <taxon>Actinomycetota</taxon>
        <taxon>Actinomycetes</taxon>
        <taxon>Kitasatosporales</taxon>
        <taxon>Streptomycetaceae</taxon>
        <taxon>Streptomyces</taxon>
    </lineage>
</organism>
<evidence type="ECO:0000313" key="4">
    <source>
        <dbReference type="Proteomes" id="UP000322927"/>
    </source>
</evidence>
<keyword evidence="2" id="KW-0472">Membrane</keyword>
<evidence type="ECO:0000313" key="3">
    <source>
        <dbReference type="EMBL" id="QES34539.1"/>
    </source>
</evidence>
<accession>A0A5P2C1K7</accession>
<evidence type="ECO:0000256" key="2">
    <source>
        <dbReference type="SAM" id="Phobius"/>
    </source>
</evidence>
<dbReference type="AlphaFoldDB" id="A0A5P2C1K7"/>